<reference evidence="2 3" key="1">
    <citation type="submission" date="2007-03" db="EMBL/GenBank/DDBJ databases">
        <authorList>
            <person name="Stal L."/>
            <person name="Ferriera S."/>
            <person name="Johnson J."/>
            <person name="Kravitz S."/>
            <person name="Beeson K."/>
            <person name="Sutton G."/>
            <person name="Rogers Y.-H."/>
            <person name="Friedman R."/>
            <person name="Frazier M."/>
            <person name="Venter J.C."/>
        </authorList>
    </citation>
    <scope>NUCLEOTIDE SEQUENCE [LARGE SCALE GENOMIC DNA]</scope>
    <source>
        <strain evidence="2 3">CCY0110</strain>
    </source>
</reference>
<dbReference type="RefSeq" id="WP_008276231.1">
    <property type="nucleotide sequence ID" value="NZ_AAXW01000021.1"/>
</dbReference>
<feature type="compositionally biased region" description="Low complexity" evidence="1">
    <location>
        <begin position="39"/>
        <end position="51"/>
    </location>
</feature>
<accession>A3IS74</accession>
<dbReference type="Proteomes" id="UP000003781">
    <property type="component" value="Unassembled WGS sequence"/>
</dbReference>
<comment type="caution">
    <text evidence="2">The sequence shown here is derived from an EMBL/GenBank/DDBJ whole genome shotgun (WGS) entry which is preliminary data.</text>
</comment>
<protein>
    <submittedName>
        <fullName evidence="2">Uncharacterized protein</fullName>
    </submittedName>
</protein>
<gene>
    <name evidence="2" type="ORF">CY0110_32430</name>
</gene>
<feature type="compositionally biased region" description="Basic and acidic residues" evidence="1">
    <location>
        <begin position="285"/>
        <end position="302"/>
    </location>
</feature>
<evidence type="ECO:0000313" key="3">
    <source>
        <dbReference type="Proteomes" id="UP000003781"/>
    </source>
</evidence>
<evidence type="ECO:0000256" key="1">
    <source>
        <dbReference type="SAM" id="MobiDB-lite"/>
    </source>
</evidence>
<dbReference type="AlphaFoldDB" id="A3IS74"/>
<evidence type="ECO:0000313" key="2">
    <source>
        <dbReference type="EMBL" id="EAZ90752.1"/>
    </source>
</evidence>
<sequence>MSPKPQIRAVKKKTTAVAETKTPSVNTEVDTDQTKSKQTTPSPEVTATTTNETEDETAKTEIAVSEDNEAASDISTGNDSNPTDDTDAETDTAIFQAIGTIKGKAEEDKDNPGQFFIRLGGKRYNLFIAGYRYQAWLKQMAANPDKTLFLRVYPKCLMIPRKPPKLYFQVAAWEAENPWEEAPGIFKFRGIWQFVPQVRTPVISIYRNKGAEDPKGKFKAAHIPVLMRRDDESAPFRFNPKIAKEDLPPRWFVQGLFKFIPSRDSFGFSEDIEPPTKHIPWYKKPIKDVPGKDSEKGVENKSQKPSPKNVEKPQKKSEQPALKDVEVQSKDSNNE</sequence>
<feature type="compositionally biased region" description="Basic and acidic residues" evidence="1">
    <location>
        <begin position="309"/>
        <end position="335"/>
    </location>
</feature>
<feature type="region of interest" description="Disordered" evidence="1">
    <location>
        <begin position="279"/>
        <end position="335"/>
    </location>
</feature>
<dbReference type="OrthoDB" id="506234at2"/>
<dbReference type="eggNOG" id="ENOG502ZH9A">
    <property type="taxonomic scope" value="Bacteria"/>
</dbReference>
<organism evidence="2 3">
    <name type="scientific">Crocosphaera chwakensis CCY0110</name>
    <dbReference type="NCBI Taxonomy" id="391612"/>
    <lineage>
        <taxon>Bacteria</taxon>
        <taxon>Bacillati</taxon>
        <taxon>Cyanobacteriota</taxon>
        <taxon>Cyanophyceae</taxon>
        <taxon>Oscillatoriophycideae</taxon>
        <taxon>Chroococcales</taxon>
        <taxon>Aphanothecaceae</taxon>
        <taxon>Crocosphaera</taxon>
        <taxon>Crocosphaera chwakensis</taxon>
    </lineage>
</organism>
<keyword evidence="3" id="KW-1185">Reference proteome</keyword>
<name>A3IS74_9CHRO</name>
<feature type="region of interest" description="Disordered" evidence="1">
    <location>
        <begin position="1"/>
        <end position="88"/>
    </location>
</feature>
<proteinExistence type="predicted"/>
<dbReference type="EMBL" id="AAXW01000021">
    <property type="protein sequence ID" value="EAZ90752.1"/>
    <property type="molecule type" value="Genomic_DNA"/>
</dbReference>